<comment type="caution">
    <text evidence="1">The sequence shown here is derived from an EMBL/GenBank/DDBJ whole genome shotgun (WGS) entry which is preliminary data.</text>
</comment>
<name>A0A2N6PE70_9MICO</name>
<dbReference type="RefSeq" id="WP_102163118.1">
    <property type="nucleotide sequence ID" value="NZ_PNFZ01000011.1"/>
</dbReference>
<keyword evidence="2" id="KW-1185">Reference proteome</keyword>
<reference evidence="1 2" key="1">
    <citation type="submission" date="2017-09" db="EMBL/GenBank/DDBJ databases">
        <title>Bacterial strain isolated from the female urinary microbiota.</title>
        <authorList>
            <person name="Thomas-White K."/>
            <person name="Kumar N."/>
            <person name="Forster S."/>
            <person name="Putonti C."/>
            <person name="Lawley T."/>
            <person name="Wolfe A.J."/>
        </authorList>
    </citation>
    <scope>NUCLEOTIDE SEQUENCE [LARGE SCALE GENOMIC DNA]</scope>
    <source>
        <strain evidence="1 2">UMB0680</strain>
    </source>
</reference>
<evidence type="ECO:0000313" key="1">
    <source>
        <dbReference type="EMBL" id="PMB96978.1"/>
    </source>
</evidence>
<proteinExistence type="predicted"/>
<accession>A0A2N6PE70</accession>
<gene>
    <name evidence="1" type="ORF">CJ198_13395</name>
</gene>
<protein>
    <submittedName>
        <fullName evidence="1">Uncharacterized protein</fullName>
    </submittedName>
</protein>
<dbReference type="OrthoDB" id="4808433at2"/>
<dbReference type="EMBL" id="PNFZ01000011">
    <property type="protein sequence ID" value="PMB96978.1"/>
    <property type="molecule type" value="Genomic_DNA"/>
</dbReference>
<dbReference type="Proteomes" id="UP000235703">
    <property type="component" value="Unassembled WGS sequence"/>
</dbReference>
<dbReference type="AlphaFoldDB" id="A0A2N6PE70"/>
<organism evidence="1 2">
    <name type="scientific">Brevibacterium luteolum</name>
    <dbReference type="NCBI Taxonomy" id="199591"/>
    <lineage>
        <taxon>Bacteria</taxon>
        <taxon>Bacillati</taxon>
        <taxon>Actinomycetota</taxon>
        <taxon>Actinomycetes</taxon>
        <taxon>Micrococcales</taxon>
        <taxon>Brevibacteriaceae</taxon>
        <taxon>Brevibacterium</taxon>
    </lineage>
</organism>
<sequence>MNTDAAAGLHEEIRRLRIRITSLAASPHHGHSLDAVLADGRTRRQAIREALSSLAALSLATRPVRSTVLMAATGAHTASAPEAPAASVPTVSDLGDRVIADQLVVLLLDCAPEYGANPAVTEKARDIAVQLRRELV</sequence>
<evidence type="ECO:0000313" key="2">
    <source>
        <dbReference type="Proteomes" id="UP000235703"/>
    </source>
</evidence>